<protein>
    <submittedName>
        <fullName evidence="1">GT251 galactosyltransferase</fullName>
    </submittedName>
</protein>
<accession>A0A7K5H8V4</accession>
<dbReference type="GO" id="GO:0016757">
    <property type="term" value="F:glycosyltransferase activity"/>
    <property type="evidence" value="ECO:0007669"/>
    <property type="project" value="UniProtKB-KW"/>
</dbReference>
<dbReference type="AlphaFoldDB" id="A0A7K5H8V4"/>
<name>A0A7K5H8V4_9AVES</name>
<keyword evidence="1" id="KW-0328">Glycosyltransferase</keyword>
<evidence type="ECO:0000313" key="2">
    <source>
        <dbReference type="Proteomes" id="UP000541181"/>
    </source>
</evidence>
<gene>
    <name evidence="1" type="primary">Colgalt1</name>
    <name evidence="1" type="ORF">CHUBUR_R09083</name>
</gene>
<evidence type="ECO:0000313" key="1">
    <source>
        <dbReference type="EMBL" id="NWS65362.1"/>
    </source>
</evidence>
<keyword evidence="1" id="KW-0808">Transferase</keyword>
<comment type="caution">
    <text evidence="1">The sequence shown here is derived from an EMBL/GenBank/DDBJ whole genome shotgun (WGS) entry which is preliminary data.</text>
</comment>
<dbReference type="EMBL" id="VZRC01003111">
    <property type="protein sequence ID" value="NWS65362.1"/>
    <property type="molecule type" value="Genomic_DNA"/>
</dbReference>
<keyword evidence="2" id="KW-1185">Reference proteome</keyword>
<reference evidence="1 2" key="1">
    <citation type="submission" date="2019-09" db="EMBL/GenBank/DDBJ databases">
        <title>Bird 10,000 Genomes (B10K) Project - Family phase.</title>
        <authorList>
            <person name="Zhang G."/>
        </authorList>
    </citation>
    <scope>NUCLEOTIDE SEQUENCE [LARGE SCALE GENOMIC DNA]</scope>
    <source>
        <strain evidence="1">B10K-CU-031-22</strain>
    </source>
</reference>
<sequence>MTLMEDLEAEGLAWDLIYIGRKRMQVERPEKAVPRVRNLVEADYSYWTLGYVLSLRGARKLLAAEPLAKMLPV</sequence>
<dbReference type="OrthoDB" id="47375at2759"/>
<dbReference type="Proteomes" id="UP000541181">
    <property type="component" value="Unassembled WGS sequence"/>
</dbReference>
<proteinExistence type="predicted"/>
<organism evidence="1 2">
    <name type="scientific">Chunga burmeisteri</name>
    <name type="common">Black-legged seriema</name>
    <dbReference type="NCBI Taxonomy" id="1352770"/>
    <lineage>
        <taxon>Eukaryota</taxon>
        <taxon>Metazoa</taxon>
        <taxon>Chordata</taxon>
        <taxon>Craniata</taxon>
        <taxon>Vertebrata</taxon>
        <taxon>Euteleostomi</taxon>
        <taxon>Archelosauria</taxon>
        <taxon>Archosauria</taxon>
        <taxon>Dinosauria</taxon>
        <taxon>Saurischia</taxon>
        <taxon>Theropoda</taxon>
        <taxon>Coelurosauria</taxon>
        <taxon>Aves</taxon>
        <taxon>Neognathae</taxon>
        <taxon>Neoaves</taxon>
        <taxon>Telluraves</taxon>
        <taxon>Australaves</taxon>
        <taxon>Cariamiformes</taxon>
        <taxon>Cariamidae</taxon>
        <taxon>Chunga</taxon>
    </lineage>
</organism>
<feature type="non-terminal residue" evidence="1">
    <location>
        <position position="73"/>
    </location>
</feature>
<feature type="non-terminal residue" evidence="1">
    <location>
        <position position="1"/>
    </location>
</feature>